<proteinExistence type="predicted"/>
<feature type="domain" description="VWFA" evidence="1">
    <location>
        <begin position="74"/>
        <end position="247"/>
    </location>
</feature>
<evidence type="ECO:0000313" key="3">
    <source>
        <dbReference type="Proteomes" id="UP000248745"/>
    </source>
</evidence>
<dbReference type="SMART" id="SM00327">
    <property type="entry name" value="VWA"/>
    <property type="match status" value="1"/>
</dbReference>
<dbReference type="Gene3D" id="3.40.50.410">
    <property type="entry name" value="von Willebrand factor, type A domain"/>
    <property type="match status" value="1"/>
</dbReference>
<comment type="caution">
    <text evidence="2">The sequence shown here is derived from an EMBL/GenBank/DDBJ whole genome shotgun (WGS) entry which is preliminary data.</text>
</comment>
<dbReference type="InterPro" id="IPR036465">
    <property type="entry name" value="vWFA_dom_sf"/>
</dbReference>
<protein>
    <submittedName>
        <fullName evidence="2">DUF58 domain-containing protein</fullName>
    </submittedName>
</protein>
<dbReference type="OrthoDB" id="9776116at2"/>
<dbReference type="Pfam" id="PF01882">
    <property type="entry name" value="DUF58"/>
    <property type="match status" value="1"/>
</dbReference>
<sequence length="300" mass="35276">MLQPQPLIENLELIARQVVEGFIIGLHKSPFHGFSVEFAEHRLYNPGDSLRHIDWRVYGRTDKLFIKRYEEETNLRCCLVVDTSSSMLFPKEENKLNKLQFSCLAAASLIQLLKRQLDAAALALFDENIHYLSDCRSSSSHYRMLTSKLEQMLSYQTMDKHTNAAQALHQIAEQMHKRSLVVVFSDMMDDAENIDELFSALQHLRYNKHEVILFHVVDGKQEIDFEFENRPYEFVDMETGEKIKLQPQQIRDQYVSKMNNYQKIIESRCHQYQIDRIPVDLSEPVLQVLYSFLIKRNKMV</sequence>
<dbReference type="SUPFAM" id="SSF53300">
    <property type="entry name" value="vWA-like"/>
    <property type="match status" value="1"/>
</dbReference>
<dbReference type="AlphaFoldDB" id="A0A2W2B1U7"/>
<reference evidence="2 3" key="1">
    <citation type="submission" date="2018-06" db="EMBL/GenBank/DDBJ databases">
        <title>Mucibacter soli gen. nov., sp. nov., a new member of the family Chitinophagaceae producing mucin.</title>
        <authorList>
            <person name="Kim M.-K."/>
            <person name="Park S."/>
            <person name="Kim T.-S."/>
            <person name="Joung Y."/>
            <person name="Han J.-H."/>
            <person name="Kim S.B."/>
        </authorList>
    </citation>
    <scope>NUCLEOTIDE SEQUENCE [LARGE SCALE GENOMIC DNA]</scope>
    <source>
        <strain evidence="2 3">R1-15</strain>
    </source>
</reference>
<dbReference type="RefSeq" id="WP_110997650.1">
    <property type="nucleotide sequence ID" value="NZ_QKTW01000006.1"/>
</dbReference>
<dbReference type="EMBL" id="QKTW01000006">
    <property type="protein sequence ID" value="PZF74234.1"/>
    <property type="molecule type" value="Genomic_DNA"/>
</dbReference>
<gene>
    <name evidence="2" type="ORF">DN068_04250</name>
</gene>
<keyword evidence="3" id="KW-1185">Reference proteome</keyword>
<dbReference type="PANTHER" id="PTHR33608:SF7">
    <property type="entry name" value="DUF58 DOMAIN-CONTAINING PROTEIN"/>
    <property type="match status" value="1"/>
</dbReference>
<name>A0A2W2B1U7_9BACT</name>
<dbReference type="InterPro" id="IPR002035">
    <property type="entry name" value="VWF_A"/>
</dbReference>
<dbReference type="PANTHER" id="PTHR33608">
    <property type="entry name" value="BLL2464 PROTEIN"/>
    <property type="match status" value="1"/>
</dbReference>
<accession>A0A2W2B1U7</accession>
<organism evidence="2 3">
    <name type="scientific">Taibaiella soli</name>
    <dbReference type="NCBI Taxonomy" id="1649169"/>
    <lineage>
        <taxon>Bacteria</taxon>
        <taxon>Pseudomonadati</taxon>
        <taxon>Bacteroidota</taxon>
        <taxon>Chitinophagia</taxon>
        <taxon>Chitinophagales</taxon>
        <taxon>Chitinophagaceae</taxon>
        <taxon>Taibaiella</taxon>
    </lineage>
</organism>
<dbReference type="Proteomes" id="UP000248745">
    <property type="component" value="Unassembled WGS sequence"/>
</dbReference>
<dbReference type="InterPro" id="IPR002881">
    <property type="entry name" value="DUF58"/>
</dbReference>
<evidence type="ECO:0000259" key="1">
    <source>
        <dbReference type="SMART" id="SM00327"/>
    </source>
</evidence>
<evidence type="ECO:0000313" key="2">
    <source>
        <dbReference type="EMBL" id="PZF74234.1"/>
    </source>
</evidence>